<feature type="domain" description="Calcineurin-like phosphoesterase C-terminal" evidence="2">
    <location>
        <begin position="460"/>
        <end position="640"/>
    </location>
</feature>
<dbReference type="GO" id="GO:0004115">
    <property type="term" value="F:3',5'-cyclic-AMP phosphodiesterase activity"/>
    <property type="evidence" value="ECO:0007669"/>
    <property type="project" value="UniProtKB-EC"/>
</dbReference>
<dbReference type="InterPro" id="IPR051918">
    <property type="entry name" value="STPP_CPPED1"/>
</dbReference>
<dbReference type="InterPro" id="IPR032288">
    <property type="entry name" value="Metallophos_C"/>
</dbReference>
<dbReference type="PANTHER" id="PTHR43143:SF1">
    <property type="entry name" value="SERINE_THREONINE-PROTEIN PHOSPHATASE CPPED1"/>
    <property type="match status" value="1"/>
</dbReference>
<dbReference type="InterPro" id="IPR004843">
    <property type="entry name" value="Calcineurin-like_PHP"/>
</dbReference>
<gene>
    <name evidence="4" type="primary">cpdA_32</name>
    <name evidence="4" type="ORF">SDC9_38532</name>
</gene>
<dbReference type="SUPFAM" id="SSF49464">
    <property type="entry name" value="Carboxypeptidase regulatory domain-like"/>
    <property type="match status" value="1"/>
</dbReference>
<keyword evidence="4" id="KW-0378">Hydrolase</keyword>
<name>A0A644VM69_9ZZZZ</name>
<comment type="caution">
    <text evidence="4">The sequence shown here is derived from an EMBL/GenBank/DDBJ whole genome shotgun (WGS) entry which is preliminary data.</text>
</comment>
<feature type="domain" description="Calcineurin-like phosphoesterase" evidence="1">
    <location>
        <begin position="231"/>
        <end position="448"/>
    </location>
</feature>
<dbReference type="EC" id="3.1.4.53" evidence="4"/>
<protein>
    <submittedName>
        <fullName evidence="4">3',5'-cyclic adenosine monophosphate phosphodiesterase CpdA</fullName>
        <ecNumber evidence="4">3.1.4.53</ecNumber>
    </submittedName>
</protein>
<evidence type="ECO:0000259" key="3">
    <source>
        <dbReference type="Pfam" id="PF16371"/>
    </source>
</evidence>
<dbReference type="AlphaFoldDB" id="A0A644VM69"/>
<dbReference type="Gene3D" id="2.60.40.3920">
    <property type="match status" value="1"/>
</dbReference>
<dbReference type="Pfam" id="PF16371">
    <property type="entry name" value="MetallophosN"/>
    <property type="match status" value="1"/>
</dbReference>
<evidence type="ECO:0000259" key="1">
    <source>
        <dbReference type="Pfam" id="PF00149"/>
    </source>
</evidence>
<accession>A0A644VM69</accession>
<feature type="domain" description="Calcineurin-like phosphoesterase N-terminal" evidence="3">
    <location>
        <begin position="143"/>
        <end position="221"/>
    </location>
</feature>
<dbReference type="Pfam" id="PF00149">
    <property type="entry name" value="Metallophos"/>
    <property type="match status" value="1"/>
</dbReference>
<dbReference type="InterPro" id="IPR029052">
    <property type="entry name" value="Metallo-depent_PP-like"/>
</dbReference>
<evidence type="ECO:0000259" key="2">
    <source>
        <dbReference type="Pfam" id="PF16370"/>
    </source>
</evidence>
<dbReference type="Pfam" id="PF16370">
    <property type="entry name" value="MetallophosC"/>
    <property type="match status" value="1"/>
</dbReference>
<dbReference type="InterPro" id="IPR032285">
    <property type="entry name" value="Metallophos_N"/>
</dbReference>
<sequence length="655" mass="73535">MYISPNSLVKLLLVILFTSILHGCEKIDPIPDDPNDPGQTTFIRDVIIPSQMSLVKGNSQAISGKGFATGDEIVFKTGDEEVVVNIATFTNTYATFIVPDELTNGQYKILVQRDQKRQELGTTTITIILNFNVPDKQGATIKGAVYCGTSPVQGVRVSDGITTTITDENGFYWLNSNKLHGYVFVCTPSGYQSKTTNNAVPGFWSTLTAASTTTEQHNFELIEVQQRNHVLLIATDMHLANRGPSSNNDMAQFNNGFMIEARQFVESQPDKPVYTIVLGDMSWDGYWYSRNYDISNYVATVSSFPAPMYHVMGNHDNDPYHANDFDAEKKYKRALGPTYYSMDIGDVHYIFLDNTIFINTGGLLGTVGERNYEKYLTNSQLNWLKDDLAAVKDKNKPVIVSFHCPSTSNYNSTFTTQLTFNPSYKATEFHRCFDGFTNVHFLNGHTHNNGYTTVGTNIQEHNIAATSETWWWSGKTTGMNVCIDGSPSGYAVFEVNSQDIKWYYKGIGLSKLKQFRTYDMNSVKAFFSQSEVSAVMEKLSGNRKDDYASLVNNSVLINIWNYDPAWKIEVKENGNKLSTKQVYLKDPLHTIAYDYPRMRDNGSVTDGFTTGNNPHMFQVIAASATSTLEITITDRFGNAYTETMTRPKQFVLSME</sequence>
<proteinExistence type="predicted"/>
<dbReference type="Gene3D" id="3.60.21.10">
    <property type="match status" value="1"/>
</dbReference>
<dbReference type="SUPFAM" id="SSF56300">
    <property type="entry name" value="Metallo-dependent phosphatases"/>
    <property type="match status" value="1"/>
</dbReference>
<evidence type="ECO:0000313" key="4">
    <source>
        <dbReference type="EMBL" id="MPL92431.1"/>
    </source>
</evidence>
<reference evidence="4" key="1">
    <citation type="submission" date="2019-08" db="EMBL/GenBank/DDBJ databases">
        <authorList>
            <person name="Kucharzyk K."/>
            <person name="Murdoch R.W."/>
            <person name="Higgins S."/>
            <person name="Loffler F."/>
        </authorList>
    </citation>
    <scope>NUCLEOTIDE SEQUENCE</scope>
</reference>
<dbReference type="PANTHER" id="PTHR43143">
    <property type="entry name" value="METALLOPHOSPHOESTERASE, CALCINEURIN SUPERFAMILY"/>
    <property type="match status" value="1"/>
</dbReference>
<dbReference type="InterPro" id="IPR008969">
    <property type="entry name" value="CarboxyPept-like_regulatory"/>
</dbReference>
<organism evidence="4">
    <name type="scientific">bioreactor metagenome</name>
    <dbReference type="NCBI Taxonomy" id="1076179"/>
    <lineage>
        <taxon>unclassified sequences</taxon>
        <taxon>metagenomes</taxon>
        <taxon>ecological metagenomes</taxon>
    </lineage>
</organism>
<dbReference type="EMBL" id="VSSQ01000358">
    <property type="protein sequence ID" value="MPL92431.1"/>
    <property type="molecule type" value="Genomic_DNA"/>
</dbReference>